<proteinExistence type="predicted"/>
<dbReference type="SUPFAM" id="SSF82171">
    <property type="entry name" value="DPP6 N-terminal domain-like"/>
    <property type="match status" value="1"/>
</dbReference>
<dbReference type="Gene3D" id="2.120.10.30">
    <property type="entry name" value="TolB, C-terminal domain"/>
    <property type="match status" value="1"/>
</dbReference>
<reference evidence="2 3" key="1">
    <citation type="journal article" date="2011" name="Curr. Microbiol.">
        <title>Luteibacter jiangsuensis sp. nov.: a methamidophos-degrading bacterium isolated from a methamidophos-manufacturing factory.</title>
        <authorList>
            <person name="Wang L."/>
            <person name="Wang G.L."/>
            <person name="Li S.P."/>
            <person name="Jiang J.D."/>
        </authorList>
    </citation>
    <scope>NUCLEOTIDE SEQUENCE [LARGE SCALE GENOMIC DNA]</scope>
    <source>
        <strain evidence="2 3">CGMCC 1.10133</strain>
    </source>
</reference>
<protein>
    <recommendedName>
        <fullName evidence="4">WD40 repeat protein</fullName>
    </recommendedName>
</protein>
<dbReference type="RefSeq" id="WP_167125034.1">
    <property type="nucleotide sequence ID" value="NZ_JAAQQR010000003.1"/>
</dbReference>
<evidence type="ECO:0000256" key="1">
    <source>
        <dbReference type="SAM" id="SignalP"/>
    </source>
</evidence>
<accession>A0ABX0Q4P9</accession>
<dbReference type="EMBL" id="JAAQQR010000003">
    <property type="protein sequence ID" value="NID04940.1"/>
    <property type="molecule type" value="Genomic_DNA"/>
</dbReference>
<feature type="chain" id="PRO_5046757085" description="WD40 repeat protein" evidence="1">
    <location>
        <begin position="22"/>
        <end position="326"/>
    </location>
</feature>
<sequence>MTSYRIAWAMALALSCHAATAGDLLAPGIVSTGLQETTAAVSPDGNTLVFMRSDLAEKDDTLLLSRRQEGQWSTPEVPAFSGEWHDSEPTFSPDGRRLYFVSNRPPHSGDAPLVAEMGGHRFPGTNLWYVPRDTNGRWGHPVHVEGALNDGAMIYNPSIAANGDVYFSAHRADSGRLFQIYVSRQTPQGLAPPQRVELGDMTRNRMDPAIDPAQRFIVYAGDEGDSLGRADLYIAFREADGRWGKPEHLAGDVNSEGLENAPSLGPHFGELYVASDRQPAVAFPKKRDDAASLQQRLSGPLNGSRNLWRFDISDVLRRHGLKETPR</sequence>
<dbReference type="Pfam" id="PF07676">
    <property type="entry name" value="PD40"/>
    <property type="match status" value="2"/>
</dbReference>
<gene>
    <name evidence="2" type="ORF">HBF26_08585</name>
</gene>
<dbReference type="Proteomes" id="UP001429601">
    <property type="component" value="Unassembled WGS sequence"/>
</dbReference>
<evidence type="ECO:0000313" key="2">
    <source>
        <dbReference type="EMBL" id="NID04940.1"/>
    </source>
</evidence>
<dbReference type="InterPro" id="IPR011042">
    <property type="entry name" value="6-blade_b-propeller_TolB-like"/>
</dbReference>
<keyword evidence="3" id="KW-1185">Reference proteome</keyword>
<keyword evidence="1" id="KW-0732">Signal</keyword>
<feature type="signal peptide" evidence="1">
    <location>
        <begin position="1"/>
        <end position="21"/>
    </location>
</feature>
<dbReference type="PROSITE" id="PS51257">
    <property type="entry name" value="PROKAR_LIPOPROTEIN"/>
    <property type="match status" value="1"/>
</dbReference>
<dbReference type="InterPro" id="IPR011659">
    <property type="entry name" value="WD40"/>
</dbReference>
<evidence type="ECO:0008006" key="4">
    <source>
        <dbReference type="Google" id="ProtNLM"/>
    </source>
</evidence>
<name>A0ABX0Q4P9_9GAMM</name>
<evidence type="ECO:0000313" key="3">
    <source>
        <dbReference type="Proteomes" id="UP001429601"/>
    </source>
</evidence>
<comment type="caution">
    <text evidence="2">The sequence shown here is derived from an EMBL/GenBank/DDBJ whole genome shotgun (WGS) entry which is preliminary data.</text>
</comment>
<organism evidence="2 3">
    <name type="scientific">Luteibacter jiangsuensis</name>
    <dbReference type="NCBI Taxonomy" id="637577"/>
    <lineage>
        <taxon>Bacteria</taxon>
        <taxon>Pseudomonadati</taxon>
        <taxon>Pseudomonadota</taxon>
        <taxon>Gammaproteobacteria</taxon>
        <taxon>Lysobacterales</taxon>
        <taxon>Rhodanobacteraceae</taxon>
        <taxon>Luteibacter</taxon>
    </lineage>
</organism>